<dbReference type="EMBL" id="QRDZ01000002">
    <property type="protein sequence ID" value="RED87830.1"/>
    <property type="molecule type" value="Genomic_DNA"/>
</dbReference>
<protein>
    <submittedName>
        <fullName evidence="2">Uncharacterized protein</fullName>
    </submittedName>
</protein>
<dbReference type="Proteomes" id="UP000256977">
    <property type="component" value="Unassembled WGS sequence"/>
</dbReference>
<feature type="compositionally biased region" description="Pro residues" evidence="1">
    <location>
        <begin position="61"/>
        <end position="78"/>
    </location>
</feature>
<keyword evidence="3" id="KW-1185">Reference proteome</keyword>
<comment type="caution">
    <text evidence="2">The sequence shown here is derived from an EMBL/GenBank/DDBJ whole genome shotgun (WGS) entry which is preliminary data.</text>
</comment>
<dbReference type="AlphaFoldDB" id="A0A3D9KMX2"/>
<reference evidence="2 3" key="1">
    <citation type="submission" date="2018-07" db="EMBL/GenBank/DDBJ databases">
        <title>Genomic Encyclopedia of Type Strains, Phase III (KMG-III): the genomes of soil and plant-associated and newly described type strains.</title>
        <authorList>
            <person name="Whitman W."/>
        </authorList>
    </citation>
    <scope>NUCLEOTIDE SEQUENCE [LARGE SCALE GENOMIC DNA]</scope>
    <source>
        <strain evidence="2 3">CECT 7287</strain>
    </source>
</reference>
<evidence type="ECO:0000313" key="3">
    <source>
        <dbReference type="Proteomes" id="UP000256977"/>
    </source>
</evidence>
<gene>
    <name evidence="2" type="ORF">DFP98_102312</name>
</gene>
<feature type="compositionally biased region" description="Low complexity" evidence="1">
    <location>
        <begin position="51"/>
        <end position="60"/>
    </location>
</feature>
<sequence>MTDNSTNIDDSHKFLVEFKVSSPNRAEALKQLLLQLKSSDLDHYRLVTDHSASASSAKARPSPPPPAKKAPVHSPDPNPLELRIRFFIESGKLIRLNINKGLGVKLSIPCRILNYDSDKRLITAYHVDEKQVYTVGLNEIDDFVE</sequence>
<accession>A0A3D9KMX2</accession>
<dbReference type="OrthoDB" id="2655795at2"/>
<proteinExistence type="predicted"/>
<evidence type="ECO:0000313" key="2">
    <source>
        <dbReference type="EMBL" id="RED87830.1"/>
    </source>
</evidence>
<evidence type="ECO:0000256" key="1">
    <source>
        <dbReference type="SAM" id="MobiDB-lite"/>
    </source>
</evidence>
<name>A0A3D9KMX2_9BACL</name>
<organism evidence="2 3">
    <name type="scientific">Cohnella phaseoli</name>
    <dbReference type="NCBI Taxonomy" id="456490"/>
    <lineage>
        <taxon>Bacteria</taxon>
        <taxon>Bacillati</taxon>
        <taxon>Bacillota</taxon>
        <taxon>Bacilli</taxon>
        <taxon>Bacillales</taxon>
        <taxon>Paenibacillaceae</taxon>
        <taxon>Cohnella</taxon>
    </lineage>
</organism>
<dbReference type="RefSeq" id="WP_116059214.1">
    <property type="nucleotide sequence ID" value="NZ_QRDZ01000002.1"/>
</dbReference>
<feature type="region of interest" description="Disordered" evidence="1">
    <location>
        <begin position="50"/>
        <end position="78"/>
    </location>
</feature>